<organism evidence="2 3">
    <name type="scientific">Roseovarius azorensis</name>
    <dbReference type="NCBI Taxonomy" id="1287727"/>
    <lineage>
        <taxon>Bacteria</taxon>
        <taxon>Pseudomonadati</taxon>
        <taxon>Pseudomonadota</taxon>
        <taxon>Alphaproteobacteria</taxon>
        <taxon>Rhodobacterales</taxon>
        <taxon>Roseobacteraceae</taxon>
        <taxon>Roseovarius</taxon>
    </lineage>
</organism>
<proteinExistence type="predicted"/>
<dbReference type="CDD" id="cd03801">
    <property type="entry name" value="GT4_PimA-like"/>
    <property type="match status" value="1"/>
</dbReference>
<accession>A0A1H7NRJ6</accession>
<dbReference type="EMBL" id="FOAG01000004">
    <property type="protein sequence ID" value="SEL26036.1"/>
    <property type="molecule type" value="Genomic_DNA"/>
</dbReference>
<protein>
    <submittedName>
        <fullName evidence="2">Glycosyltransferase, GT2 family</fullName>
    </submittedName>
</protein>
<keyword evidence="2" id="KW-0808">Transferase</keyword>
<dbReference type="SUPFAM" id="SSF53756">
    <property type="entry name" value="UDP-Glycosyltransferase/glycogen phosphorylase"/>
    <property type="match status" value="1"/>
</dbReference>
<keyword evidence="3" id="KW-1185">Reference proteome</keyword>
<reference evidence="2 3" key="1">
    <citation type="submission" date="2016-10" db="EMBL/GenBank/DDBJ databases">
        <authorList>
            <person name="de Groot N.N."/>
        </authorList>
    </citation>
    <scope>NUCLEOTIDE SEQUENCE [LARGE SCALE GENOMIC DNA]</scope>
    <source>
        <strain evidence="2 3">DSM 100674</strain>
    </source>
</reference>
<dbReference type="PANTHER" id="PTHR43179">
    <property type="entry name" value="RHAMNOSYLTRANSFERASE WBBL"/>
    <property type="match status" value="1"/>
</dbReference>
<dbReference type="Gene3D" id="3.90.550.10">
    <property type="entry name" value="Spore Coat Polysaccharide Biosynthesis Protein SpsA, Chain A"/>
    <property type="match status" value="1"/>
</dbReference>
<dbReference type="Gene3D" id="3.40.50.2000">
    <property type="entry name" value="Glycogen Phosphorylase B"/>
    <property type="match status" value="1"/>
</dbReference>
<sequence>MLNIAPVAAPVRLDCLFLHDARIYLRPAKGEAAGNLRLSMLGTEVPFAPCDANDLPPHLTGFSEPFDLDAARRNSRSDPPETTPGEVFAAWLNRLSDWTLSGRETLQVLISRHDAPCTVDFNAPLPLPPITQPLEFRAGIAAHRASADLVVRFENRTTGRIITEKRPFDPAFRGGQLPQGYQSLRIALPEQAGITHVSLGIAYHACLDDGTGTEPFLFIANPRVETPTEETRITTPEFIINNRSHDPEGWQMAPAPGLIGPGTELFLMDGSHATLIHTGRTTQITLRENHGHTLIFDADQTAPAVLCIDGAPVLPLSLRNDLVVRIPAPHLTGARRRIAIKDPSCSQILYETVCPLPNILTPADVLQRETTAPFPPAVFAQSTHRYQSLRAQLANANPGTDMAQLAHALATLEAGHDRAEFKPLTFPAIDKPQVSVIIPAHNKLALTYLALCGLLLAHNETSYEVIVVDDGSTDDTTRLPEIVRGITVIRNETPQRFIRACNAGAAQARGDYIVLLNNDTEVTTGWLDALRDAFERFGNVGLAGAKLLYPDGTLQDAGGIVWGNGNPWNYGNQQNPWDPRYCYARQADYLSGAALMVPRGVWDQVGGLSSYLEPMYFEDTDLAFKIRDAGYTTWFVPASVVYHYEGMTSGTDATSGFKRFQEVNRPKFKRQWARAFAGHGEEGVRPDLEKDRGIVGRVLFADYTTPRPDQDAGSYAALQEIRLVQSLGYKVTFLPMNMAHFGRYTEDLQTIGVEVIHAPFFLSPSDYLERHAAEFDAVYLTRYYVAQDILDLIRRHAPRARVLFNNADLHFLREIRSARASADAAMLEQARHTREQELRVIARADVILSYNEAEHAVIEACTDGQARVVKCPWVVDLPPRVPPLADRRGLSFLGSFRHHPNAEGITWFIRGVMPAVTSALGDFPLTIYGAGMTDNIRALASDQVTPHGHVPDIATAFDRHRVFVAPLLSGAGIKGKVLAALAHGIPCVLSPTAAEGIGLRSGQDCFVVTTPQDWADAIARLATDDALWTEMSHNARTYLQTAYSFTAGRTLMRSAFEAADLFQSRA</sequence>
<dbReference type="RefSeq" id="WP_093034910.1">
    <property type="nucleotide sequence ID" value="NZ_FOAG01000004.1"/>
</dbReference>
<dbReference type="InterPro" id="IPR001173">
    <property type="entry name" value="Glyco_trans_2-like"/>
</dbReference>
<dbReference type="STRING" id="1287727.SAMN05443999_104212"/>
<evidence type="ECO:0000313" key="3">
    <source>
        <dbReference type="Proteomes" id="UP000199582"/>
    </source>
</evidence>
<dbReference type="AlphaFoldDB" id="A0A1H7NRJ6"/>
<evidence type="ECO:0000313" key="2">
    <source>
        <dbReference type="EMBL" id="SEL26036.1"/>
    </source>
</evidence>
<dbReference type="InterPro" id="IPR029044">
    <property type="entry name" value="Nucleotide-diphossugar_trans"/>
</dbReference>
<dbReference type="Pfam" id="PF13692">
    <property type="entry name" value="Glyco_trans_1_4"/>
    <property type="match status" value="1"/>
</dbReference>
<dbReference type="PANTHER" id="PTHR43179:SF7">
    <property type="entry name" value="RHAMNOSYLTRANSFERASE WBBL"/>
    <property type="match status" value="1"/>
</dbReference>
<dbReference type="Pfam" id="PF00535">
    <property type="entry name" value="Glycos_transf_2"/>
    <property type="match status" value="1"/>
</dbReference>
<dbReference type="SUPFAM" id="SSF53448">
    <property type="entry name" value="Nucleotide-diphospho-sugar transferases"/>
    <property type="match status" value="1"/>
</dbReference>
<gene>
    <name evidence="2" type="ORF">SAMN05443999_104212</name>
</gene>
<dbReference type="CDD" id="cd04186">
    <property type="entry name" value="GT_2_like_c"/>
    <property type="match status" value="1"/>
</dbReference>
<dbReference type="OrthoDB" id="5291101at2"/>
<evidence type="ECO:0000259" key="1">
    <source>
        <dbReference type="Pfam" id="PF00535"/>
    </source>
</evidence>
<dbReference type="GO" id="GO:0016740">
    <property type="term" value="F:transferase activity"/>
    <property type="evidence" value="ECO:0007669"/>
    <property type="project" value="UniProtKB-KW"/>
</dbReference>
<dbReference type="Proteomes" id="UP000199582">
    <property type="component" value="Unassembled WGS sequence"/>
</dbReference>
<feature type="domain" description="Glycosyltransferase 2-like" evidence="1">
    <location>
        <begin position="435"/>
        <end position="560"/>
    </location>
</feature>
<name>A0A1H7NRJ6_9RHOB</name>